<dbReference type="GO" id="GO:0048471">
    <property type="term" value="C:perinuclear region of cytoplasm"/>
    <property type="evidence" value="ECO:0007669"/>
    <property type="project" value="TreeGrafter"/>
</dbReference>
<evidence type="ECO:0000256" key="3">
    <source>
        <dbReference type="ARBA" id="ARBA00022737"/>
    </source>
</evidence>
<dbReference type="OrthoDB" id="184583at2759"/>
<evidence type="ECO:0000256" key="1">
    <source>
        <dbReference type="ARBA" id="ARBA00022468"/>
    </source>
</evidence>
<dbReference type="SUPFAM" id="SSF52047">
    <property type="entry name" value="RNI-like"/>
    <property type="match status" value="1"/>
</dbReference>
<dbReference type="AlphaFoldDB" id="A0A3P7P5M6"/>
<dbReference type="GO" id="GO:0005096">
    <property type="term" value="F:GTPase activator activity"/>
    <property type="evidence" value="ECO:0007669"/>
    <property type="project" value="UniProtKB-KW"/>
</dbReference>
<evidence type="ECO:0000256" key="2">
    <source>
        <dbReference type="ARBA" id="ARBA00022614"/>
    </source>
</evidence>
<keyword evidence="5" id="KW-1185">Reference proteome</keyword>
<name>A0A3P7P5M6_9BILA</name>
<dbReference type="InterPro" id="IPR032675">
    <property type="entry name" value="LRR_dom_sf"/>
</dbReference>
<dbReference type="GO" id="GO:0031267">
    <property type="term" value="F:small GTPase binding"/>
    <property type="evidence" value="ECO:0007669"/>
    <property type="project" value="TreeGrafter"/>
</dbReference>
<organism evidence="4 5">
    <name type="scientific">Gongylonema pulchrum</name>
    <dbReference type="NCBI Taxonomy" id="637853"/>
    <lineage>
        <taxon>Eukaryota</taxon>
        <taxon>Metazoa</taxon>
        <taxon>Ecdysozoa</taxon>
        <taxon>Nematoda</taxon>
        <taxon>Chromadorea</taxon>
        <taxon>Rhabditida</taxon>
        <taxon>Spirurina</taxon>
        <taxon>Spiruromorpha</taxon>
        <taxon>Spiruroidea</taxon>
        <taxon>Gongylonematidae</taxon>
        <taxon>Gongylonema</taxon>
    </lineage>
</organism>
<dbReference type="GO" id="GO:0005829">
    <property type="term" value="C:cytosol"/>
    <property type="evidence" value="ECO:0007669"/>
    <property type="project" value="TreeGrafter"/>
</dbReference>
<protein>
    <submittedName>
        <fullName evidence="4">Uncharacterized protein</fullName>
    </submittedName>
</protein>
<gene>
    <name evidence="4" type="ORF">GPUH_LOCUS25411</name>
</gene>
<accession>A0A3P7P5M6</accession>
<keyword evidence="1" id="KW-0343">GTPase activation</keyword>
<dbReference type="SMART" id="SM00368">
    <property type="entry name" value="LRR_RI"/>
    <property type="match status" value="3"/>
</dbReference>
<evidence type="ECO:0000313" key="5">
    <source>
        <dbReference type="Proteomes" id="UP000271098"/>
    </source>
</evidence>
<dbReference type="PANTHER" id="PTHR24113">
    <property type="entry name" value="RAN GTPASE-ACTIVATING PROTEIN 1"/>
    <property type="match status" value="1"/>
</dbReference>
<reference evidence="4 5" key="1">
    <citation type="submission" date="2018-11" db="EMBL/GenBank/DDBJ databases">
        <authorList>
            <consortium name="Pathogen Informatics"/>
        </authorList>
    </citation>
    <scope>NUCLEOTIDE SEQUENCE [LARGE SCALE GENOMIC DNA]</scope>
</reference>
<dbReference type="InterPro" id="IPR027038">
    <property type="entry name" value="RanGap"/>
</dbReference>
<sequence>MGSLEEIVMYQDGIKAEGIKALAECLRYNRNLRIINFNDNTFTESGAFAIAKALRRLKNIEVLDFGDCLCRNRGADAIIASLSASYHSRLTVHVCKLISFG</sequence>
<dbReference type="GO" id="GO:0006913">
    <property type="term" value="P:nucleocytoplasmic transport"/>
    <property type="evidence" value="ECO:0007669"/>
    <property type="project" value="TreeGrafter"/>
</dbReference>
<keyword evidence="3" id="KW-0677">Repeat</keyword>
<proteinExistence type="predicted"/>
<evidence type="ECO:0000313" key="4">
    <source>
        <dbReference type="EMBL" id="VDN44168.1"/>
    </source>
</evidence>
<keyword evidence="2" id="KW-0433">Leucine-rich repeat</keyword>
<dbReference type="Proteomes" id="UP000271098">
    <property type="component" value="Unassembled WGS sequence"/>
</dbReference>
<dbReference type="Gene3D" id="3.80.10.10">
    <property type="entry name" value="Ribonuclease Inhibitor"/>
    <property type="match status" value="1"/>
</dbReference>
<dbReference type="EMBL" id="UYRT01105059">
    <property type="protein sequence ID" value="VDN44168.1"/>
    <property type="molecule type" value="Genomic_DNA"/>
</dbReference>
<dbReference type="GO" id="GO:0005634">
    <property type="term" value="C:nucleus"/>
    <property type="evidence" value="ECO:0007669"/>
    <property type="project" value="TreeGrafter"/>
</dbReference>
<dbReference type="PANTHER" id="PTHR24113:SF12">
    <property type="entry name" value="RAN GTPASE-ACTIVATING PROTEIN 1"/>
    <property type="match status" value="1"/>
</dbReference>